<dbReference type="InterPro" id="IPR012340">
    <property type="entry name" value="NA-bd_OB-fold"/>
</dbReference>
<name>G3JDQ9_CORMM</name>
<evidence type="ECO:0000256" key="13">
    <source>
        <dbReference type="ARBA" id="ARBA00035164"/>
    </source>
</evidence>
<dbReference type="InterPro" id="IPR032440">
    <property type="entry name" value="Ribosomal_uS17_N"/>
</dbReference>
<evidence type="ECO:0000256" key="9">
    <source>
        <dbReference type="ARBA" id="ARBA00022990"/>
    </source>
</evidence>
<dbReference type="NCBIfam" id="TIGR03630">
    <property type="entry name" value="uS17_arch"/>
    <property type="match status" value="1"/>
</dbReference>
<dbReference type="SUPFAM" id="SSF50249">
    <property type="entry name" value="Nucleic acid-binding proteins"/>
    <property type="match status" value="1"/>
</dbReference>
<dbReference type="PROSITE" id="PS00056">
    <property type="entry name" value="RIBOSOMAL_S17"/>
    <property type="match status" value="1"/>
</dbReference>
<dbReference type="CDD" id="cd00364">
    <property type="entry name" value="Ribosomal_uS17"/>
    <property type="match status" value="1"/>
</dbReference>
<evidence type="ECO:0000256" key="11">
    <source>
        <dbReference type="ARBA" id="ARBA00023274"/>
    </source>
</evidence>
<feature type="domain" description="Small ribosomal subunit protein uS17 N-terminal" evidence="16">
    <location>
        <begin position="134"/>
        <end position="185"/>
    </location>
</feature>
<keyword evidence="6" id="KW-0694">RNA-binding</keyword>
<dbReference type="AlphaFoldDB" id="G3JDQ9"/>
<keyword evidence="5" id="KW-0597">Phosphoprotein</keyword>
<evidence type="ECO:0000256" key="3">
    <source>
        <dbReference type="ARBA" id="ARBA00022481"/>
    </source>
</evidence>
<keyword evidence="7" id="KW-0164">Citrullination</keyword>
<dbReference type="eggNOG" id="KOG1728">
    <property type="taxonomic scope" value="Eukaryota"/>
</dbReference>
<evidence type="ECO:0000256" key="12">
    <source>
        <dbReference type="ARBA" id="ARBA00023288"/>
    </source>
</evidence>
<dbReference type="VEuPathDB" id="FungiDB:CCM_04107"/>
<dbReference type="GO" id="GO:0022627">
    <property type="term" value="C:cytosolic small ribosomal subunit"/>
    <property type="evidence" value="ECO:0007669"/>
    <property type="project" value="TreeGrafter"/>
</dbReference>
<dbReference type="PANTHER" id="PTHR10744:SF9">
    <property type="entry name" value="40S RIBOSOMAL PROTEIN S11-RELATED"/>
    <property type="match status" value="1"/>
</dbReference>
<keyword evidence="3" id="KW-0488">Methylation</keyword>
<dbReference type="OrthoDB" id="10254436at2759"/>
<dbReference type="GO" id="GO:0003723">
    <property type="term" value="F:RNA binding"/>
    <property type="evidence" value="ECO:0007669"/>
    <property type="project" value="UniProtKB-KW"/>
</dbReference>
<gene>
    <name evidence="17" type="ORF">CCM_04107</name>
</gene>
<organism evidence="17 18">
    <name type="scientific">Cordyceps militaris (strain CM01)</name>
    <name type="common">Caterpillar fungus</name>
    <dbReference type="NCBI Taxonomy" id="983644"/>
    <lineage>
        <taxon>Eukaryota</taxon>
        <taxon>Fungi</taxon>
        <taxon>Dikarya</taxon>
        <taxon>Ascomycota</taxon>
        <taxon>Pezizomycotina</taxon>
        <taxon>Sordariomycetes</taxon>
        <taxon>Hypocreomycetidae</taxon>
        <taxon>Hypocreales</taxon>
        <taxon>Cordycipitaceae</taxon>
        <taxon>Cordyceps</taxon>
    </lineage>
</organism>
<sequence length="327" mass="37437">MGMNGQPKSYPSKSDVSRQPAFVYFQPALEELRGGATAGHGSTIIYGYSEITCDDLQLASSRVAIGAPMPYSSTQRKSNDLELTHPQTTRPLVSTIPRRRIIQDVRITERAHDDYTRNLVLLTFFLRATELTVQSERAFQKQPHIFLNSKTKAKSARPGKSGRRWYKDVGLGFRTPKTAIEGSYIATFGKPRRRRRIETRRRIMEPMRKRNIDISLRPSMLTSVLDKKCPFTGLVSIRGRILTGTVVSTKMHRTLIIRREYLHFIPKYSRYEKRHKNLAAHVSPAFRVEEGDQVTVGQCRPLSKTVRFNVLRVLPRASKSVKKFSKF</sequence>
<evidence type="ECO:0000256" key="2">
    <source>
        <dbReference type="ARBA" id="ARBA00010254"/>
    </source>
</evidence>
<feature type="domain" description="Small ribosomal subunit protein uS17 N-terminal" evidence="16">
    <location>
        <begin position="225"/>
        <end position="242"/>
    </location>
</feature>
<dbReference type="Proteomes" id="UP000001610">
    <property type="component" value="Unassembled WGS sequence"/>
</dbReference>
<dbReference type="InterPro" id="IPR019979">
    <property type="entry name" value="Ribosomal_uS17_CS"/>
</dbReference>
<evidence type="ECO:0000256" key="4">
    <source>
        <dbReference type="ARBA" id="ARBA00022490"/>
    </source>
</evidence>
<evidence type="ECO:0000256" key="5">
    <source>
        <dbReference type="ARBA" id="ARBA00022553"/>
    </source>
</evidence>
<dbReference type="InterPro" id="IPR000266">
    <property type="entry name" value="Ribosomal_uS17"/>
</dbReference>
<evidence type="ECO:0000256" key="6">
    <source>
        <dbReference type="ARBA" id="ARBA00022884"/>
    </source>
</evidence>
<comment type="similarity">
    <text evidence="2 15">Belongs to the universal ribosomal protein uS17 family.</text>
</comment>
<dbReference type="InterPro" id="IPR028333">
    <property type="entry name" value="Ribosomal_uS17_arc/euk"/>
</dbReference>
<evidence type="ECO:0000313" key="17">
    <source>
        <dbReference type="EMBL" id="EGX92734.1"/>
    </source>
</evidence>
<evidence type="ECO:0000259" key="16">
    <source>
        <dbReference type="Pfam" id="PF16205"/>
    </source>
</evidence>
<dbReference type="EMBL" id="JH126401">
    <property type="protein sequence ID" value="EGX92734.1"/>
    <property type="molecule type" value="Genomic_DNA"/>
</dbReference>
<keyword evidence="4" id="KW-0963">Cytoplasm</keyword>
<protein>
    <recommendedName>
        <fullName evidence="13">Small ribosomal subunit protein uS17</fullName>
    </recommendedName>
    <alternativeName>
        <fullName evidence="14">40S ribosomal protein S11</fullName>
    </alternativeName>
</protein>
<dbReference type="PANTHER" id="PTHR10744">
    <property type="entry name" value="40S RIBOSOMAL PROTEIN S11 FAMILY MEMBER"/>
    <property type="match status" value="1"/>
</dbReference>
<dbReference type="FunCoup" id="G3JDQ9">
    <property type="interactions" value="1035"/>
</dbReference>
<dbReference type="InParanoid" id="G3JDQ9"/>
<evidence type="ECO:0000256" key="10">
    <source>
        <dbReference type="ARBA" id="ARBA00023139"/>
    </source>
</evidence>
<evidence type="ECO:0000256" key="15">
    <source>
        <dbReference type="RuleBase" id="RU003872"/>
    </source>
</evidence>
<dbReference type="Pfam" id="PF00366">
    <property type="entry name" value="Ribosomal_S17"/>
    <property type="match status" value="1"/>
</dbReference>
<keyword evidence="18" id="KW-1185">Reference proteome</keyword>
<dbReference type="GeneID" id="18166130"/>
<dbReference type="KEGG" id="cmt:CCM_04107"/>
<dbReference type="RefSeq" id="XP_006669318.1">
    <property type="nucleotide sequence ID" value="XM_006669255.1"/>
</dbReference>
<proteinExistence type="inferred from homology"/>
<keyword evidence="10" id="KW-0564">Palmitate</keyword>
<dbReference type="PRINTS" id="PR00973">
    <property type="entry name" value="RIBOSOMALS17"/>
</dbReference>
<evidence type="ECO:0000256" key="14">
    <source>
        <dbReference type="ARBA" id="ARBA00035471"/>
    </source>
</evidence>
<evidence type="ECO:0000256" key="8">
    <source>
        <dbReference type="ARBA" id="ARBA00022980"/>
    </source>
</evidence>
<reference evidence="17 18" key="1">
    <citation type="journal article" date="2011" name="Genome Biol.">
        <title>Genome sequence of the insect pathogenic fungus Cordyceps militaris, a valued traditional Chinese medicine.</title>
        <authorList>
            <person name="Zheng P."/>
            <person name="Xia Y."/>
            <person name="Xiao G."/>
            <person name="Xiong C."/>
            <person name="Hu X."/>
            <person name="Zhang S."/>
            <person name="Zheng H."/>
            <person name="Huang Y."/>
            <person name="Zhou Y."/>
            <person name="Wang S."/>
            <person name="Zhao G.P."/>
            <person name="Liu X."/>
            <person name="St Leger R.J."/>
            <person name="Wang C."/>
        </authorList>
    </citation>
    <scope>NUCLEOTIDE SEQUENCE [LARGE SCALE GENOMIC DNA]</scope>
    <source>
        <strain evidence="17 18">CM01</strain>
    </source>
</reference>
<dbReference type="GO" id="GO:0003735">
    <property type="term" value="F:structural constituent of ribosome"/>
    <property type="evidence" value="ECO:0007669"/>
    <property type="project" value="InterPro"/>
</dbReference>
<keyword evidence="12" id="KW-0449">Lipoprotein</keyword>
<keyword evidence="9" id="KW-0007">Acetylation</keyword>
<dbReference type="GO" id="GO:0006412">
    <property type="term" value="P:translation"/>
    <property type="evidence" value="ECO:0007669"/>
    <property type="project" value="InterPro"/>
</dbReference>
<dbReference type="STRING" id="983644.G3JDQ9"/>
<comment type="subcellular location">
    <subcellularLocation>
        <location evidence="1">Cytoplasm</location>
    </subcellularLocation>
</comment>
<dbReference type="Gene3D" id="2.40.50.1000">
    <property type="match status" value="2"/>
</dbReference>
<evidence type="ECO:0000256" key="7">
    <source>
        <dbReference type="ARBA" id="ARBA00022934"/>
    </source>
</evidence>
<accession>G3JDQ9</accession>
<dbReference type="FunFam" id="2.40.50.1000:FF:000008">
    <property type="entry name" value="40S ribosomal protein S11"/>
    <property type="match status" value="1"/>
</dbReference>
<keyword evidence="11 15" id="KW-0687">Ribonucleoprotein</keyword>
<keyword evidence="8 15" id="KW-0689">Ribosomal protein</keyword>
<evidence type="ECO:0000256" key="1">
    <source>
        <dbReference type="ARBA" id="ARBA00004496"/>
    </source>
</evidence>
<evidence type="ECO:0000313" key="18">
    <source>
        <dbReference type="Proteomes" id="UP000001610"/>
    </source>
</evidence>
<dbReference type="HOGENOM" id="CLU_073626_0_1_1"/>
<dbReference type="Pfam" id="PF16205">
    <property type="entry name" value="Ribosomal_S17_N"/>
    <property type="match status" value="2"/>
</dbReference>